<name>A0A1E3W9Z7_9HYPH</name>
<dbReference type="EMBL" id="LPWD01000257">
    <property type="protein sequence ID" value="ODS02655.1"/>
    <property type="molecule type" value="Genomic_DNA"/>
</dbReference>
<keyword evidence="1" id="KW-0812">Transmembrane</keyword>
<comment type="caution">
    <text evidence="2">The sequence shown here is derived from an EMBL/GenBank/DDBJ whole genome shotgun (WGS) entry which is preliminary data.</text>
</comment>
<evidence type="ECO:0000313" key="2">
    <source>
        <dbReference type="EMBL" id="ODS02655.1"/>
    </source>
</evidence>
<keyword evidence="3" id="KW-1185">Reference proteome</keyword>
<reference evidence="2 3" key="1">
    <citation type="journal article" date="2016" name="Environ. Microbiol.">
        <title>New Methyloceanibacter diversity from North Sea sediments includes methanotroph containing solely the soluble methane monooxygenase.</title>
        <authorList>
            <person name="Vekeman B."/>
            <person name="Kerckhof F.M."/>
            <person name="Cremers G."/>
            <person name="de Vos P."/>
            <person name="Vandamme P."/>
            <person name="Boon N."/>
            <person name="Op den Camp H.J."/>
            <person name="Heylen K."/>
        </authorList>
    </citation>
    <scope>NUCLEOTIDE SEQUENCE [LARGE SCALE GENOMIC DNA]</scope>
    <source>
        <strain evidence="2 3">R-67177</strain>
    </source>
</reference>
<proteinExistence type="predicted"/>
<sequence>MFIVLLVLILLFTFGPALVAVVSQLIAEGLGCQVDLHHVIPCVIGGHDYGQMFYDLGFLIWYSYLTLPIGGALLALWAVAAAVTFVISRKHRPAKEPSC</sequence>
<gene>
    <name evidence="2" type="ORF">AUC71_01445</name>
</gene>
<evidence type="ECO:0000313" key="3">
    <source>
        <dbReference type="Proteomes" id="UP000095042"/>
    </source>
</evidence>
<accession>A0A1E3W9Z7</accession>
<keyword evidence="1" id="KW-0472">Membrane</keyword>
<evidence type="ECO:0000256" key="1">
    <source>
        <dbReference type="SAM" id="Phobius"/>
    </source>
</evidence>
<dbReference type="Proteomes" id="UP000095042">
    <property type="component" value="Unassembled WGS sequence"/>
</dbReference>
<keyword evidence="1" id="KW-1133">Transmembrane helix</keyword>
<feature type="transmembrane region" description="Helical" evidence="1">
    <location>
        <begin position="61"/>
        <end position="87"/>
    </location>
</feature>
<protein>
    <submittedName>
        <fullName evidence="2">Uncharacterized protein</fullName>
    </submittedName>
</protein>
<dbReference type="AlphaFoldDB" id="A0A1E3W9Z7"/>
<organism evidence="2 3">
    <name type="scientific">Methyloceanibacter marginalis</name>
    <dbReference type="NCBI Taxonomy" id="1774971"/>
    <lineage>
        <taxon>Bacteria</taxon>
        <taxon>Pseudomonadati</taxon>
        <taxon>Pseudomonadota</taxon>
        <taxon>Alphaproteobacteria</taxon>
        <taxon>Hyphomicrobiales</taxon>
        <taxon>Hyphomicrobiaceae</taxon>
        <taxon>Methyloceanibacter</taxon>
    </lineage>
</organism>